<dbReference type="EMBL" id="ADLK01000024">
    <property type="protein sequence ID" value="KMW18239.1"/>
    <property type="molecule type" value="Genomic_DNA"/>
</dbReference>
<dbReference type="GO" id="GO:1990002">
    <property type="term" value="F:methylglyoxal reductase (NADPH) (acetol producing) activity"/>
    <property type="evidence" value="ECO:0007669"/>
    <property type="project" value="TreeGrafter"/>
</dbReference>
<dbReference type="AlphaFoldDB" id="A0A0J9C1B0"/>
<dbReference type="CDD" id="cd08187">
    <property type="entry name" value="BDH"/>
    <property type="match status" value="1"/>
</dbReference>
<dbReference type="GO" id="GO:1990362">
    <property type="term" value="F:butanol dehydrogenase (NAD+) activity"/>
    <property type="evidence" value="ECO:0007669"/>
    <property type="project" value="InterPro"/>
</dbReference>
<dbReference type="PATRIC" id="fig|742734.4.peg.3373"/>
<dbReference type="InterPro" id="IPR001670">
    <property type="entry name" value="ADH_Fe/GldA"/>
</dbReference>
<dbReference type="Pfam" id="PF25137">
    <property type="entry name" value="ADH_Fe_C"/>
    <property type="match status" value="1"/>
</dbReference>
<dbReference type="GO" id="GO:0005829">
    <property type="term" value="C:cytosol"/>
    <property type="evidence" value="ECO:0007669"/>
    <property type="project" value="TreeGrafter"/>
</dbReference>
<evidence type="ECO:0000256" key="1">
    <source>
        <dbReference type="ARBA" id="ARBA00023002"/>
    </source>
</evidence>
<dbReference type="SUPFAM" id="SSF56796">
    <property type="entry name" value="Dehydroquinate synthase-like"/>
    <property type="match status" value="1"/>
</dbReference>
<dbReference type="Pfam" id="PF00465">
    <property type="entry name" value="Fe-ADH"/>
    <property type="match status" value="1"/>
</dbReference>
<dbReference type="Gene3D" id="3.40.50.1970">
    <property type="match status" value="1"/>
</dbReference>
<dbReference type="GO" id="GO:0008106">
    <property type="term" value="F:alcohol dehydrogenase (NADP+) activity"/>
    <property type="evidence" value="ECO:0007669"/>
    <property type="project" value="TreeGrafter"/>
</dbReference>
<organism evidence="4 5">
    <name type="scientific">[Clostridium] citroniae WAL-19142</name>
    <dbReference type="NCBI Taxonomy" id="742734"/>
    <lineage>
        <taxon>Bacteria</taxon>
        <taxon>Bacillati</taxon>
        <taxon>Bacillota</taxon>
        <taxon>Clostridia</taxon>
        <taxon>Lachnospirales</taxon>
        <taxon>Lachnospiraceae</taxon>
        <taxon>Enterocloster</taxon>
    </lineage>
</organism>
<dbReference type="RefSeq" id="WP_045092467.1">
    <property type="nucleotide sequence ID" value="NZ_KQ235879.1"/>
</dbReference>
<dbReference type="PANTHER" id="PTHR43633:SF1">
    <property type="entry name" value="ALCOHOL DEHYDROGENASE YQHD"/>
    <property type="match status" value="1"/>
</dbReference>
<accession>A0A0J9C1B0</accession>
<keyword evidence="1" id="KW-0560">Oxidoreductase</keyword>
<feature type="domain" description="Fe-containing alcohol dehydrogenase-like C-terminal" evidence="3">
    <location>
        <begin position="194"/>
        <end position="388"/>
    </location>
</feature>
<comment type="caution">
    <text evidence="4">The sequence shown here is derived from an EMBL/GenBank/DDBJ whole genome shotgun (WGS) entry which is preliminary data.</text>
</comment>
<name>A0A0J9C1B0_9FIRM</name>
<evidence type="ECO:0000313" key="4">
    <source>
        <dbReference type="EMBL" id="KMW18239.1"/>
    </source>
</evidence>
<dbReference type="FunFam" id="3.40.50.1970:FF:000003">
    <property type="entry name" value="Alcohol dehydrogenase, iron-containing"/>
    <property type="match status" value="1"/>
</dbReference>
<feature type="domain" description="Alcohol dehydrogenase iron-type/glycerol dehydrogenase GldA" evidence="2">
    <location>
        <begin position="10"/>
        <end position="179"/>
    </location>
</feature>
<protein>
    <submittedName>
        <fullName evidence="4">Uncharacterized protein</fullName>
    </submittedName>
</protein>
<dbReference type="GeneID" id="93162318"/>
<reference evidence="4 5" key="1">
    <citation type="submission" date="2011-04" db="EMBL/GenBank/DDBJ databases">
        <title>The Genome Sequence of Clostridium citroniae WAL-19142.</title>
        <authorList>
            <consortium name="The Broad Institute Genome Sequencing Platform"/>
            <person name="Earl A."/>
            <person name="Ward D."/>
            <person name="Feldgarden M."/>
            <person name="Gevers D."/>
            <person name="Warren Y.A."/>
            <person name="Tyrrell K.L."/>
            <person name="Citron D.M."/>
            <person name="Goldstein E.J."/>
            <person name="Daigneault M."/>
            <person name="Allen-Vercoe E."/>
            <person name="Young S.K."/>
            <person name="Zeng Q."/>
            <person name="Gargeya S."/>
            <person name="Fitzgerald M."/>
            <person name="Haas B."/>
            <person name="Abouelleil A."/>
            <person name="Alvarado L."/>
            <person name="Arachchi H.M."/>
            <person name="Berlin A."/>
            <person name="Brown A."/>
            <person name="Chapman S.B."/>
            <person name="Chen Z."/>
            <person name="Dunbar C."/>
            <person name="Freedman E."/>
            <person name="Gearin G."/>
            <person name="Gellesch M."/>
            <person name="Goldberg J."/>
            <person name="Griggs A."/>
            <person name="Gujja S."/>
            <person name="Heilman E.R."/>
            <person name="Heiman D."/>
            <person name="Howarth C."/>
            <person name="Larson L."/>
            <person name="Lui A."/>
            <person name="MacDonald P.J."/>
            <person name="Mehta T."/>
            <person name="Montmayeur A."/>
            <person name="Murphy C."/>
            <person name="Neiman D."/>
            <person name="Pearson M."/>
            <person name="Priest M."/>
            <person name="Roberts A."/>
            <person name="Saif S."/>
            <person name="Shea T."/>
            <person name="Shenoy N."/>
            <person name="Sisk P."/>
            <person name="Stolte C."/>
            <person name="Sykes S."/>
            <person name="White J."/>
            <person name="Yandava C."/>
            <person name="Wortman J."/>
            <person name="Nusbaum C."/>
            <person name="Birren B."/>
        </authorList>
    </citation>
    <scope>NUCLEOTIDE SEQUENCE [LARGE SCALE GENOMIC DNA]</scope>
    <source>
        <strain evidence="4 5">WAL-19142</strain>
    </source>
</reference>
<dbReference type="InterPro" id="IPR044731">
    <property type="entry name" value="BDH-like"/>
</dbReference>
<dbReference type="Proteomes" id="UP000037392">
    <property type="component" value="Unassembled WGS sequence"/>
</dbReference>
<dbReference type="OrthoDB" id="9801156at2"/>
<sequence length="396" mass="44122">MINFEFSNTTEIIFGRDTQKQVGEKIRKYSDCTKVLLVYGSDRIKRDGLFDAVRGSLEEQGIGVLELGGVKPNPRLGLVRQGIDICRKENISFILAVGGGSAIDTAKAIGVGVPYEGDVWDFYLGKKVPEKTLKTAAVCTIPAAGSEASLSSVLTNEDGWYKKSINLDLIRPVFSIINPELTFTLPAYQVGCGVVDMMTHIMERYFTNTTHVDLTDRLCEAALRSIIANGVRTLKEPYNYDTRAEIVWAGTLAHNGLLNTGRVQDWASHRIALEMSGKYDIAHGASLSIVYPAWMEYVYSHDKKRFMQFAVRVWDVDLAYGEEDAICLEGIRRMREFFKQLDMPITFEDAGLPADAFEEMADKATYGDTIPVGNFVKIGKSQMIDIYRLCTKEGAL</sequence>
<evidence type="ECO:0000313" key="5">
    <source>
        <dbReference type="Proteomes" id="UP000037392"/>
    </source>
</evidence>
<dbReference type="GO" id="GO:0046872">
    <property type="term" value="F:metal ion binding"/>
    <property type="evidence" value="ECO:0007669"/>
    <property type="project" value="InterPro"/>
</dbReference>
<dbReference type="PANTHER" id="PTHR43633">
    <property type="entry name" value="ALCOHOL DEHYDROGENASE YQHD"/>
    <property type="match status" value="1"/>
</dbReference>
<dbReference type="Gene3D" id="1.20.1090.10">
    <property type="entry name" value="Dehydroquinate synthase-like - alpha domain"/>
    <property type="match status" value="1"/>
</dbReference>
<proteinExistence type="predicted"/>
<gene>
    <name evidence="4" type="ORF">HMPREF9470_03149</name>
</gene>
<dbReference type="InterPro" id="IPR056798">
    <property type="entry name" value="ADH_Fe_C"/>
</dbReference>
<evidence type="ECO:0000259" key="3">
    <source>
        <dbReference type="Pfam" id="PF25137"/>
    </source>
</evidence>
<evidence type="ECO:0000259" key="2">
    <source>
        <dbReference type="Pfam" id="PF00465"/>
    </source>
</evidence>